<dbReference type="AlphaFoldDB" id="A0A7I8JU17"/>
<keyword evidence="2" id="KW-1185">Reference proteome</keyword>
<organism evidence="1">
    <name type="scientific">Spirodela intermedia</name>
    <name type="common">Intermediate duckweed</name>
    <dbReference type="NCBI Taxonomy" id="51605"/>
    <lineage>
        <taxon>Eukaryota</taxon>
        <taxon>Viridiplantae</taxon>
        <taxon>Streptophyta</taxon>
        <taxon>Embryophyta</taxon>
        <taxon>Tracheophyta</taxon>
        <taxon>Spermatophyta</taxon>
        <taxon>Magnoliopsida</taxon>
        <taxon>Liliopsida</taxon>
        <taxon>Araceae</taxon>
        <taxon>Lemnoideae</taxon>
        <taxon>Spirodela</taxon>
    </lineage>
</organism>
<dbReference type="Proteomes" id="UP001189122">
    <property type="component" value="Unassembled WGS sequence"/>
</dbReference>
<dbReference type="EMBL" id="LR743604">
    <property type="protein sequence ID" value="CAA2634202.1"/>
    <property type="molecule type" value="Genomic_DNA"/>
</dbReference>
<protein>
    <submittedName>
        <fullName evidence="1">Uncharacterized protein</fullName>
    </submittedName>
</protein>
<proteinExistence type="predicted"/>
<evidence type="ECO:0000313" key="2">
    <source>
        <dbReference type="Proteomes" id="UP001189122"/>
    </source>
</evidence>
<name>A0A7I8JU17_SPIIN</name>
<dbReference type="EMBL" id="CACRZD030000017">
    <property type="protein sequence ID" value="CAA6673241.1"/>
    <property type="molecule type" value="Genomic_DNA"/>
</dbReference>
<sequence length="41" mass="4646">MPLAFPSCNASPFPSRFDIHNYSTSDMIIAYVRSLCLEHTL</sequence>
<reference evidence="1 2" key="1">
    <citation type="submission" date="2019-12" db="EMBL/GenBank/DDBJ databases">
        <authorList>
            <person name="Scholz U."/>
            <person name="Mascher M."/>
            <person name="Fiebig A."/>
        </authorList>
    </citation>
    <scope>NUCLEOTIDE SEQUENCE</scope>
</reference>
<accession>A0A7I8JU17</accession>
<gene>
    <name evidence="1" type="ORF">SI7747_17019657</name>
</gene>
<evidence type="ECO:0000313" key="1">
    <source>
        <dbReference type="EMBL" id="CAA2634202.1"/>
    </source>
</evidence>